<sequence>MGGILIQNILSEGIDIARSAAELILQPMRDSRLLIKWLIQNSFEIFDGEIVKENDKFYEIIWTRYKQNCYDEKSIDMINEIFYYKNSPAVLEYIDKKISEYSGIIKHLENYTPKNKERIGECNKELMHYKEAKTWLSLNVEQ</sequence>
<dbReference type="PANTHER" id="PTHR38451">
    <property type="entry name" value="TRNA (ADENINE(22)-N(1))-METHYLTRANSFERASE"/>
    <property type="match status" value="1"/>
</dbReference>
<comment type="caution">
    <text evidence="1">The sequence shown here is derived from an EMBL/GenBank/DDBJ whole genome shotgun (WGS) entry which is preliminary data.</text>
</comment>
<dbReference type="GO" id="GO:0160105">
    <property type="term" value="F:tRNA (adenine(22)-N1)-methyltransferase activity"/>
    <property type="evidence" value="ECO:0007669"/>
    <property type="project" value="InterPro"/>
</dbReference>
<dbReference type="InterPro" id="IPR029063">
    <property type="entry name" value="SAM-dependent_MTases_sf"/>
</dbReference>
<protein>
    <submittedName>
        <fullName evidence="1">Uncharacterized protein</fullName>
    </submittedName>
</protein>
<name>A0A645EI60_9ZZZZ</name>
<dbReference type="AlphaFoldDB" id="A0A645EI60"/>
<dbReference type="EMBL" id="VSSQ01046990">
    <property type="protein sequence ID" value="MPN00962.1"/>
    <property type="molecule type" value="Genomic_DNA"/>
</dbReference>
<dbReference type="Gene3D" id="3.40.50.150">
    <property type="entry name" value="Vaccinia Virus protein VP39"/>
    <property type="match status" value="1"/>
</dbReference>
<organism evidence="1">
    <name type="scientific">bioreactor metagenome</name>
    <dbReference type="NCBI Taxonomy" id="1076179"/>
    <lineage>
        <taxon>unclassified sequences</taxon>
        <taxon>metagenomes</taxon>
        <taxon>ecological metagenomes</taxon>
    </lineage>
</organism>
<reference evidence="1" key="1">
    <citation type="submission" date="2019-08" db="EMBL/GenBank/DDBJ databases">
        <authorList>
            <person name="Kucharzyk K."/>
            <person name="Murdoch R.W."/>
            <person name="Higgins S."/>
            <person name="Loffler F."/>
        </authorList>
    </citation>
    <scope>NUCLEOTIDE SEQUENCE</scope>
</reference>
<dbReference type="InterPro" id="IPR006901">
    <property type="entry name" value="TrmK"/>
</dbReference>
<dbReference type="Pfam" id="PF04816">
    <property type="entry name" value="TrmK"/>
    <property type="match status" value="1"/>
</dbReference>
<evidence type="ECO:0000313" key="1">
    <source>
        <dbReference type="EMBL" id="MPN00962.1"/>
    </source>
</evidence>
<proteinExistence type="predicted"/>
<gene>
    <name evidence="1" type="ORF">SDC9_148160</name>
</gene>
<accession>A0A645EI60</accession>
<dbReference type="PANTHER" id="PTHR38451:SF1">
    <property type="entry name" value="TRNA (ADENINE(22)-N(1))-METHYLTRANSFERASE"/>
    <property type="match status" value="1"/>
</dbReference>